<sequence length="195" mass="18779">MNRAITLAVGMAAVAACSSGCSSSGTTASSTPPASTSAATTTAGSAMPSSGAATPAGGAATVKTASSPLGQILVDGSGRTLYLFKADTGTTSTCNGSCAQAWPPQTTTGKPSSSGVTASMVGTITRSDHSTQVTYHGHPLYYFAEDTKPGQTNGQGVNAFGASWYVVSPNGTPVTSAASGTASASAGSTSGGSGY</sequence>
<evidence type="ECO:0008006" key="5">
    <source>
        <dbReference type="Google" id="ProtNLM"/>
    </source>
</evidence>
<gene>
    <name evidence="3" type="ORF">DN069_07890</name>
</gene>
<evidence type="ECO:0000256" key="2">
    <source>
        <dbReference type="SAM" id="SignalP"/>
    </source>
</evidence>
<feature type="region of interest" description="Disordered" evidence="1">
    <location>
        <begin position="24"/>
        <end position="61"/>
    </location>
</feature>
<feature type="compositionally biased region" description="Low complexity" evidence="1">
    <location>
        <begin position="175"/>
        <end position="188"/>
    </location>
</feature>
<dbReference type="AlphaFoldDB" id="A0A2X0INE7"/>
<evidence type="ECO:0000313" key="4">
    <source>
        <dbReference type="Proteomes" id="UP000248889"/>
    </source>
</evidence>
<keyword evidence="2" id="KW-0732">Signal</keyword>
<name>A0A2X0INE7_9ACTN</name>
<feature type="chain" id="PRO_5038764405" description="Lipoprotein with Yx(FWY)xxD motif" evidence="2">
    <location>
        <begin position="24"/>
        <end position="195"/>
    </location>
</feature>
<dbReference type="InterPro" id="IPR005297">
    <property type="entry name" value="Lipoprotein_repeat"/>
</dbReference>
<dbReference type="GO" id="GO:0043448">
    <property type="term" value="P:alkane catabolic process"/>
    <property type="evidence" value="ECO:0007669"/>
    <property type="project" value="TreeGrafter"/>
</dbReference>
<evidence type="ECO:0000256" key="1">
    <source>
        <dbReference type="SAM" id="MobiDB-lite"/>
    </source>
</evidence>
<organism evidence="3 4">
    <name type="scientific">Streptacidiphilus pinicola</name>
    <dbReference type="NCBI Taxonomy" id="2219663"/>
    <lineage>
        <taxon>Bacteria</taxon>
        <taxon>Bacillati</taxon>
        <taxon>Actinomycetota</taxon>
        <taxon>Actinomycetes</taxon>
        <taxon>Kitasatosporales</taxon>
        <taxon>Streptomycetaceae</taxon>
        <taxon>Streptacidiphilus</taxon>
    </lineage>
</organism>
<evidence type="ECO:0000313" key="3">
    <source>
        <dbReference type="EMBL" id="RAG86187.1"/>
    </source>
</evidence>
<dbReference type="Pfam" id="PF03640">
    <property type="entry name" value="Lipoprotein_15"/>
    <property type="match status" value="2"/>
</dbReference>
<accession>A0A2X0INE7</accession>
<keyword evidence="4" id="KW-1185">Reference proteome</keyword>
<reference evidence="3 4" key="1">
    <citation type="submission" date="2018-06" db="EMBL/GenBank/DDBJ databases">
        <title>Streptacidiphilus pinicola sp. nov., isolated from pine grove soil.</title>
        <authorList>
            <person name="Roh S.G."/>
            <person name="Park S."/>
            <person name="Kim M.-K."/>
            <person name="Yun B.-R."/>
            <person name="Park J."/>
            <person name="Kim M.J."/>
            <person name="Kim Y.S."/>
            <person name="Kim S.B."/>
        </authorList>
    </citation>
    <scope>NUCLEOTIDE SEQUENCE [LARGE SCALE GENOMIC DNA]</scope>
    <source>
        <strain evidence="3 4">MMS16-CNU450</strain>
    </source>
</reference>
<proteinExistence type="predicted"/>
<feature type="region of interest" description="Disordered" evidence="1">
    <location>
        <begin position="175"/>
        <end position="195"/>
    </location>
</feature>
<feature type="signal peptide" evidence="2">
    <location>
        <begin position="1"/>
        <end position="23"/>
    </location>
</feature>
<dbReference type="OrthoDB" id="597632at2"/>
<dbReference type="Proteomes" id="UP000248889">
    <property type="component" value="Unassembled WGS sequence"/>
</dbReference>
<dbReference type="EMBL" id="QKYN01000031">
    <property type="protein sequence ID" value="RAG86187.1"/>
    <property type="molecule type" value="Genomic_DNA"/>
</dbReference>
<dbReference type="PANTHER" id="PTHR39335">
    <property type="entry name" value="BLL4220 PROTEIN"/>
    <property type="match status" value="1"/>
</dbReference>
<dbReference type="PANTHER" id="PTHR39335:SF1">
    <property type="entry name" value="BLL4220 PROTEIN"/>
    <property type="match status" value="1"/>
</dbReference>
<dbReference type="PROSITE" id="PS51257">
    <property type="entry name" value="PROKAR_LIPOPROTEIN"/>
    <property type="match status" value="1"/>
</dbReference>
<protein>
    <recommendedName>
        <fullName evidence="5">Lipoprotein with Yx(FWY)xxD motif</fullName>
    </recommendedName>
</protein>
<comment type="caution">
    <text evidence="3">The sequence shown here is derived from an EMBL/GenBank/DDBJ whole genome shotgun (WGS) entry which is preliminary data.</text>
</comment>